<dbReference type="InterPro" id="IPR004843">
    <property type="entry name" value="Calcineurin-like_PHP"/>
</dbReference>
<dbReference type="PROSITE" id="PS00785">
    <property type="entry name" value="5_NUCLEOTIDASE_1"/>
    <property type="match status" value="1"/>
</dbReference>
<dbReference type="PRINTS" id="PR01607">
    <property type="entry name" value="APYRASEFAMLY"/>
</dbReference>
<evidence type="ECO:0000313" key="5">
    <source>
        <dbReference type="EMBL" id="OUQ10943.1"/>
    </source>
</evidence>
<evidence type="ECO:0000259" key="4">
    <source>
        <dbReference type="Pfam" id="PF02872"/>
    </source>
</evidence>
<gene>
    <name evidence="5" type="ORF">B5E88_04415</name>
</gene>
<dbReference type="Proteomes" id="UP000196074">
    <property type="component" value="Unassembled WGS sequence"/>
</dbReference>
<dbReference type="CDD" id="cd00845">
    <property type="entry name" value="MPP_UshA_N_like"/>
    <property type="match status" value="1"/>
</dbReference>
<dbReference type="GO" id="GO:0008253">
    <property type="term" value="F:5'-nucleotidase activity"/>
    <property type="evidence" value="ECO:0007669"/>
    <property type="project" value="TreeGrafter"/>
</dbReference>
<dbReference type="InterPro" id="IPR011240">
    <property type="entry name" value="Pesterase_YunD"/>
</dbReference>
<evidence type="ECO:0000259" key="3">
    <source>
        <dbReference type="Pfam" id="PF00149"/>
    </source>
</evidence>
<evidence type="ECO:0000313" key="6">
    <source>
        <dbReference type="Proteomes" id="UP000196074"/>
    </source>
</evidence>
<dbReference type="GO" id="GO:0046872">
    <property type="term" value="F:metal ion binding"/>
    <property type="evidence" value="ECO:0007669"/>
    <property type="project" value="InterPro"/>
</dbReference>
<dbReference type="InterPro" id="IPR008334">
    <property type="entry name" value="5'-Nucleotdase_C"/>
</dbReference>
<dbReference type="GO" id="GO:0009166">
    <property type="term" value="P:nucleotide catabolic process"/>
    <property type="evidence" value="ECO:0007669"/>
    <property type="project" value="InterPro"/>
</dbReference>
<dbReference type="GO" id="GO:0008768">
    <property type="term" value="F:UDP-sugar diphosphatase activity"/>
    <property type="evidence" value="ECO:0007669"/>
    <property type="project" value="TreeGrafter"/>
</dbReference>
<name>A0A1Y4R364_9ENTE</name>
<evidence type="ECO:0000256" key="2">
    <source>
        <dbReference type="RuleBase" id="RU362119"/>
    </source>
</evidence>
<dbReference type="AlphaFoldDB" id="A0A1Y4R364"/>
<dbReference type="Pfam" id="PF02872">
    <property type="entry name" value="5_nucleotid_C"/>
    <property type="match status" value="1"/>
</dbReference>
<keyword evidence="2" id="KW-0378">Hydrolase</keyword>
<dbReference type="InterPro" id="IPR006179">
    <property type="entry name" value="5_nucleotidase/apyrase"/>
</dbReference>
<feature type="domain" description="5'-Nucleotidase C-terminal" evidence="4">
    <location>
        <begin position="293"/>
        <end position="413"/>
    </location>
</feature>
<protein>
    <submittedName>
        <fullName evidence="5">Uncharacterized protein</fullName>
    </submittedName>
</protein>
<dbReference type="EMBL" id="NFLC01000006">
    <property type="protein sequence ID" value="OUQ10943.1"/>
    <property type="molecule type" value="Genomic_DNA"/>
</dbReference>
<dbReference type="Gene3D" id="3.60.21.10">
    <property type="match status" value="1"/>
</dbReference>
<dbReference type="PANTHER" id="PTHR11575">
    <property type="entry name" value="5'-NUCLEOTIDASE-RELATED"/>
    <property type="match status" value="1"/>
</dbReference>
<comment type="caution">
    <text evidence="5">The sequence shown here is derived from an EMBL/GenBank/DDBJ whole genome shotgun (WGS) entry which is preliminary data.</text>
</comment>
<dbReference type="PANTHER" id="PTHR11575:SF23">
    <property type="entry name" value="5-NUCLEOTIDASE FAMILY PROTEIN"/>
    <property type="match status" value="1"/>
</dbReference>
<dbReference type="SUPFAM" id="SSF56300">
    <property type="entry name" value="Metallo-dependent phosphatases"/>
    <property type="match status" value="1"/>
</dbReference>
<organism evidence="5 6">
    <name type="scientific">Enterococcus cecorum</name>
    <dbReference type="NCBI Taxonomy" id="44008"/>
    <lineage>
        <taxon>Bacteria</taxon>
        <taxon>Bacillati</taxon>
        <taxon>Bacillota</taxon>
        <taxon>Bacilli</taxon>
        <taxon>Lactobacillales</taxon>
        <taxon>Enterococcaceae</taxon>
        <taxon>Enterococcus</taxon>
    </lineage>
</organism>
<dbReference type="InterPro" id="IPR036907">
    <property type="entry name" value="5'-Nucleotdase_C_sf"/>
</dbReference>
<dbReference type="SUPFAM" id="SSF55816">
    <property type="entry name" value="5'-nucleotidase (syn. UDP-sugar hydrolase), C-terminal domain"/>
    <property type="match status" value="1"/>
</dbReference>
<comment type="similarity">
    <text evidence="2">Belongs to the 5'-nucleotidase family.</text>
</comment>
<dbReference type="RefSeq" id="WP_087214244.1">
    <property type="nucleotide sequence ID" value="NZ_NFLC01000006.1"/>
</dbReference>
<keyword evidence="2" id="KW-0547">Nucleotide-binding</keyword>
<feature type="domain" description="Calcineurin-like phosphoesterase" evidence="3">
    <location>
        <begin position="4"/>
        <end position="203"/>
    </location>
</feature>
<dbReference type="GO" id="GO:0000166">
    <property type="term" value="F:nucleotide binding"/>
    <property type="evidence" value="ECO:0007669"/>
    <property type="project" value="UniProtKB-KW"/>
</dbReference>
<reference evidence="6" key="1">
    <citation type="submission" date="2017-04" db="EMBL/GenBank/DDBJ databases">
        <title>Function of individual gut microbiota members based on whole genome sequencing of pure cultures obtained from chicken caecum.</title>
        <authorList>
            <person name="Medvecky M."/>
            <person name="Cejkova D."/>
            <person name="Polansky O."/>
            <person name="Karasova D."/>
            <person name="Kubasova T."/>
            <person name="Cizek A."/>
            <person name="Rychlik I."/>
        </authorList>
    </citation>
    <scope>NUCLEOTIDE SEQUENCE [LARGE SCALE GENOMIC DNA]</scope>
    <source>
        <strain evidence="6">An144</strain>
    </source>
</reference>
<keyword evidence="1" id="KW-0732">Signal</keyword>
<proteinExistence type="inferred from homology"/>
<accession>A0A1Y4R364</accession>
<dbReference type="InterPro" id="IPR006146">
    <property type="entry name" value="5'-Nucleotdase_CS"/>
</dbReference>
<dbReference type="PIRSF" id="PIRSF036361">
    <property type="entry name" value="YunD"/>
    <property type="match status" value="1"/>
</dbReference>
<dbReference type="InterPro" id="IPR029052">
    <property type="entry name" value="Metallo-depent_PP-like"/>
</dbReference>
<sequence>METIKILHTNDIHSHLENWPRIAHYIQSQQQASKDDETLWTLDLGDFCDRWHPLTEATHGKGNIALLNQAHYDLVTLGNNEGLGFSQDEFKELYQQANFQVVIANVRQMNQQLPHNCHAYTILTTKDQTKIAFIGLTAPFESGYRANGWLILDPQETLRAFLPELKQQADLICVMSHLGMTQDRLLAQKFPEIDLIIGSHTHHVFVHGEFVNQTLLAAAGKYGQYVGEITLTLENHQLKEKRARAICYEDLPPVADEGRVSEGYFQEGQHLLAEQVLCTINKEKSIEKITAELAQAMKAATNQDLALLNTGLVLHTLAKGVITKKDLHEILPHLMHLVTVQLQGRDLIRLAAEIAKNQPFLSYYQPKGLGFRGKIFGQIYNDGLIYHSESRTASLRGKAIAANQSYSLVTLDYWVFLPFFPTLEIAGEVTLYYPKLLRGIYGEFLARNEN</sequence>
<dbReference type="Gene3D" id="3.90.780.10">
    <property type="entry name" value="5'-Nucleotidase, C-terminal domain"/>
    <property type="match status" value="1"/>
</dbReference>
<dbReference type="Pfam" id="PF00149">
    <property type="entry name" value="Metallophos"/>
    <property type="match status" value="1"/>
</dbReference>
<dbReference type="GO" id="GO:0030288">
    <property type="term" value="C:outer membrane-bounded periplasmic space"/>
    <property type="evidence" value="ECO:0007669"/>
    <property type="project" value="TreeGrafter"/>
</dbReference>
<evidence type="ECO:0000256" key="1">
    <source>
        <dbReference type="ARBA" id="ARBA00022729"/>
    </source>
</evidence>